<dbReference type="AlphaFoldDB" id="A0A517YU87"/>
<accession>A0A517YU87</accession>
<reference evidence="1 2" key="1">
    <citation type="submission" date="2019-02" db="EMBL/GenBank/DDBJ databases">
        <title>Deep-cultivation of Planctomycetes and their phenomic and genomic characterization uncovers novel biology.</title>
        <authorList>
            <person name="Wiegand S."/>
            <person name="Jogler M."/>
            <person name="Boedeker C."/>
            <person name="Pinto D."/>
            <person name="Vollmers J."/>
            <person name="Rivas-Marin E."/>
            <person name="Kohn T."/>
            <person name="Peeters S.H."/>
            <person name="Heuer A."/>
            <person name="Rast P."/>
            <person name="Oberbeckmann S."/>
            <person name="Bunk B."/>
            <person name="Jeske O."/>
            <person name="Meyerdierks A."/>
            <person name="Storesund J.E."/>
            <person name="Kallscheuer N."/>
            <person name="Luecker S."/>
            <person name="Lage O.M."/>
            <person name="Pohl T."/>
            <person name="Merkel B.J."/>
            <person name="Hornburger P."/>
            <person name="Mueller R.-W."/>
            <person name="Bruemmer F."/>
            <person name="Labrenz M."/>
            <person name="Spormann A.M."/>
            <person name="Op den Camp H."/>
            <person name="Overmann J."/>
            <person name="Amann R."/>
            <person name="Jetten M.S.M."/>
            <person name="Mascher T."/>
            <person name="Medema M.H."/>
            <person name="Devos D.P."/>
            <person name="Kaster A.-K."/>
            <person name="Ovreas L."/>
            <person name="Rohde M."/>
            <person name="Galperin M.Y."/>
            <person name="Jogler C."/>
        </authorList>
    </citation>
    <scope>NUCLEOTIDE SEQUENCE [LARGE SCALE GENOMIC DNA]</scope>
    <source>
        <strain evidence="1 2">KS4</strain>
    </source>
</reference>
<name>A0A517YU87_9BACT</name>
<dbReference type="EMBL" id="CP036425">
    <property type="protein sequence ID" value="QDU33767.1"/>
    <property type="molecule type" value="Genomic_DNA"/>
</dbReference>
<dbReference type="RefSeq" id="WP_145077060.1">
    <property type="nucleotide sequence ID" value="NZ_CP036425.1"/>
</dbReference>
<sequence length="144" mass="15560">MITPVNHPSQLKKWYIVPTPEIGLVCGDLVLTVDMAIGAALRHGLVAAKYDPAIYSGVSFERYGACVLLCEMAGHPGRIRPRLSMNGAGLILQPNSSGSPDSTLCATYMTDHAQNAYGFDTDDAIIAYLHEHQDVWGEAELEGE</sequence>
<gene>
    <name evidence="1" type="ORF">KS4_18240</name>
</gene>
<evidence type="ECO:0000313" key="2">
    <source>
        <dbReference type="Proteomes" id="UP000317369"/>
    </source>
</evidence>
<proteinExistence type="predicted"/>
<keyword evidence="2" id="KW-1185">Reference proteome</keyword>
<organism evidence="1 2">
    <name type="scientific">Poriferisphaera corsica</name>
    <dbReference type="NCBI Taxonomy" id="2528020"/>
    <lineage>
        <taxon>Bacteria</taxon>
        <taxon>Pseudomonadati</taxon>
        <taxon>Planctomycetota</taxon>
        <taxon>Phycisphaerae</taxon>
        <taxon>Phycisphaerales</taxon>
        <taxon>Phycisphaeraceae</taxon>
        <taxon>Poriferisphaera</taxon>
    </lineage>
</organism>
<protein>
    <submittedName>
        <fullName evidence="1">Uncharacterized protein</fullName>
    </submittedName>
</protein>
<dbReference type="Proteomes" id="UP000317369">
    <property type="component" value="Chromosome"/>
</dbReference>
<dbReference type="KEGG" id="pcor:KS4_18240"/>
<evidence type="ECO:0000313" key="1">
    <source>
        <dbReference type="EMBL" id="QDU33767.1"/>
    </source>
</evidence>